<protein>
    <recommendedName>
        <fullName evidence="3">CCHC-type domain-containing protein</fullName>
    </recommendedName>
</protein>
<proteinExistence type="predicted"/>
<evidence type="ECO:0000313" key="2">
    <source>
        <dbReference type="Proteomes" id="UP000054564"/>
    </source>
</evidence>
<name>A0A0L0W1Y7_9BASI</name>
<gene>
    <name evidence="1" type="ORF">PSTG_01282</name>
</gene>
<comment type="caution">
    <text evidence="1">The sequence shown here is derived from an EMBL/GenBank/DDBJ whole genome shotgun (WGS) entry which is preliminary data.</text>
</comment>
<evidence type="ECO:0008006" key="3">
    <source>
        <dbReference type="Google" id="ProtNLM"/>
    </source>
</evidence>
<dbReference type="PANTHER" id="PTHR33246">
    <property type="entry name" value="CCHC-TYPE DOMAIN-CONTAINING PROTEIN"/>
    <property type="match status" value="1"/>
</dbReference>
<dbReference type="PANTHER" id="PTHR33246:SF51">
    <property type="entry name" value="MYB_SANT-LIKE DOMAIN-CONTAINING PROTEIN"/>
    <property type="match status" value="1"/>
</dbReference>
<dbReference type="AlphaFoldDB" id="A0A0L0W1Y7"/>
<accession>A0A0L0W1Y7</accession>
<dbReference type="EMBL" id="AJIL01000007">
    <property type="protein sequence ID" value="KNF05472.1"/>
    <property type="molecule type" value="Genomic_DNA"/>
</dbReference>
<reference evidence="2" key="1">
    <citation type="submission" date="2014-03" db="EMBL/GenBank/DDBJ databases">
        <title>The Genome Sequence of Puccinia striiformis f. sp. tritici PST-78.</title>
        <authorList>
            <consortium name="The Broad Institute Genome Sequencing Platform"/>
            <person name="Cuomo C."/>
            <person name="Hulbert S."/>
            <person name="Chen X."/>
            <person name="Walker B."/>
            <person name="Young S.K."/>
            <person name="Zeng Q."/>
            <person name="Gargeya S."/>
            <person name="Fitzgerald M."/>
            <person name="Haas B."/>
            <person name="Abouelleil A."/>
            <person name="Alvarado L."/>
            <person name="Arachchi H.M."/>
            <person name="Berlin A.M."/>
            <person name="Chapman S.B."/>
            <person name="Goldberg J."/>
            <person name="Griggs A."/>
            <person name="Gujja S."/>
            <person name="Hansen M."/>
            <person name="Howarth C."/>
            <person name="Imamovic A."/>
            <person name="Larimer J."/>
            <person name="McCowan C."/>
            <person name="Montmayeur A."/>
            <person name="Murphy C."/>
            <person name="Neiman D."/>
            <person name="Pearson M."/>
            <person name="Priest M."/>
            <person name="Roberts A."/>
            <person name="Saif S."/>
            <person name="Shea T."/>
            <person name="Sisk P."/>
            <person name="Sykes S."/>
            <person name="Wortman J."/>
            <person name="Nusbaum C."/>
            <person name="Birren B."/>
        </authorList>
    </citation>
    <scope>NUCLEOTIDE SEQUENCE [LARGE SCALE GENOMIC DNA]</scope>
    <source>
        <strain evidence="2">race PST-78</strain>
    </source>
</reference>
<evidence type="ECO:0000313" key="1">
    <source>
        <dbReference type="EMBL" id="KNF05472.1"/>
    </source>
</evidence>
<organism evidence="1 2">
    <name type="scientific">Puccinia striiformis f. sp. tritici PST-78</name>
    <dbReference type="NCBI Taxonomy" id="1165861"/>
    <lineage>
        <taxon>Eukaryota</taxon>
        <taxon>Fungi</taxon>
        <taxon>Dikarya</taxon>
        <taxon>Basidiomycota</taxon>
        <taxon>Pucciniomycotina</taxon>
        <taxon>Pucciniomycetes</taxon>
        <taxon>Pucciniales</taxon>
        <taxon>Pucciniaceae</taxon>
        <taxon>Puccinia</taxon>
    </lineage>
</organism>
<dbReference type="Proteomes" id="UP000054564">
    <property type="component" value="Unassembled WGS sequence"/>
</dbReference>
<sequence length="446" mass="51005">MSQELASLKQQLRSLLPNCYNNPGVTQQYYPRHDDRPPAPGKKLFMCFYCHRESHNTYKCPDFFKDEEQGLVHKGGKDWYLSTCQHIPWNPARPIQSVVASTSANPQVMEATDKLKFRKNNFVHVLRPQTPPAFKSSAQLVDWEPPQLGAEIFLKNQAITRADAQKGRRNIRIQDPEDNQMDLDHRGKTQEHAQEATRNIPEKMWSKEKSPVKAKKSTLEEALFQELEHVKLPTTFAQLTAISPSYTEQVIAKLQERLHDKSSATYMANKHTKLVLSVTLTIQSSGTKKSDWAIIQDDWLMEVDDCNDVLQDLAKILDHASNQTIIHQSSNSTLDRSNLGINSSEEAALTVDNLTTQTVGDAFREQLIEVGRSRIPFLKIVRTCSEKALRMIPKKPVFKLDTQINTEAMRSSRWVFLIMESLYELKDFVYYQECGLCEHQAMAIAD</sequence>
<keyword evidence="2" id="KW-1185">Reference proteome</keyword>